<dbReference type="Proteomes" id="UP000186817">
    <property type="component" value="Unassembled WGS sequence"/>
</dbReference>
<evidence type="ECO:0000313" key="1">
    <source>
        <dbReference type="EMBL" id="OLP82669.1"/>
    </source>
</evidence>
<accession>A0A1Q9CIA5</accession>
<dbReference type="EMBL" id="LSRX01001175">
    <property type="protein sequence ID" value="OLP82669.1"/>
    <property type="molecule type" value="Genomic_DNA"/>
</dbReference>
<protein>
    <recommendedName>
        <fullName evidence="3">Magnesium-dependent phosphatase 1</fullName>
    </recommendedName>
</protein>
<evidence type="ECO:0008006" key="3">
    <source>
        <dbReference type="Google" id="ProtNLM"/>
    </source>
</evidence>
<dbReference type="Pfam" id="PF12689">
    <property type="entry name" value="Acid_PPase"/>
    <property type="match status" value="1"/>
</dbReference>
<sequence length="286" mass="31825">MNMRSYVKCPWPGSATLVLRMGARDSRQHRVAFQPTHVCVSLGSKQANRKNLIARAQRNGRDEGHKACKACEAEGAWPNEILRLLRCGGFADGVWQESGLPATWHQARLLTPTSTHAMVRRHWLAFVLLGLLWHRLAFTGLRWQPAIRPVFRRAGQGPYPELCVFDLDACLWDKEMYEMEAIPQDSDVVLGDLRGRGEGVTGVMSGADKISLHKGAMKALQDHADGKYPGMKIAVASSADTPFAEKVGRKALSLLEVLPGLTVWQLLLRDWEGKDVNQIGGRFYEG</sequence>
<reference evidence="1 2" key="1">
    <citation type="submission" date="2016-02" db="EMBL/GenBank/DDBJ databases">
        <title>Genome analysis of coral dinoflagellate symbionts highlights evolutionary adaptations to a symbiotic lifestyle.</title>
        <authorList>
            <person name="Aranda M."/>
            <person name="Li Y."/>
            <person name="Liew Y.J."/>
            <person name="Baumgarten S."/>
            <person name="Simakov O."/>
            <person name="Wilson M."/>
            <person name="Piel J."/>
            <person name="Ashoor H."/>
            <person name="Bougouffa S."/>
            <person name="Bajic V.B."/>
            <person name="Ryu T."/>
            <person name="Ravasi T."/>
            <person name="Bayer T."/>
            <person name="Micklem G."/>
            <person name="Kim H."/>
            <person name="Bhak J."/>
            <person name="Lajeunesse T.C."/>
            <person name="Voolstra C.R."/>
        </authorList>
    </citation>
    <scope>NUCLEOTIDE SEQUENCE [LARGE SCALE GENOMIC DNA]</scope>
    <source>
        <strain evidence="1 2">CCMP2467</strain>
    </source>
</reference>
<dbReference type="Gene3D" id="3.40.50.1000">
    <property type="entry name" value="HAD superfamily/HAD-like"/>
    <property type="match status" value="1"/>
</dbReference>
<dbReference type="InterPro" id="IPR023214">
    <property type="entry name" value="HAD_sf"/>
</dbReference>
<organism evidence="1 2">
    <name type="scientific">Symbiodinium microadriaticum</name>
    <name type="common">Dinoflagellate</name>
    <name type="synonym">Zooxanthella microadriatica</name>
    <dbReference type="NCBI Taxonomy" id="2951"/>
    <lineage>
        <taxon>Eukaryota</taxon>
        <taxon>Sar</taxon>
        <taxon>Alveolata</taxon>
        <taxon>Dinophyceae</taxon>
        <taxon>Suessiales</taxon>
        <taxon>Symbiodiniaceae</taxon>
        <taxon>Symbiodinium</taxon>
    </lineage>
</organism>
<proteinExistence type="predicted"/>
<dbReference type="OrthoDB" id="2865258at2759"/>
<keyword evidence="2" id="KW-1185">Reference proteome</keyword>
<dbReference type="AlphaFoldDB" id="A0A1Q9CIA5"/>
<dbReference type="InterPro" id="IPR010036">
    <property type="entry name" value="MDP_1_eu_arc"/>
</dbReference>
<gene>
    <name evidence="1" type="ORF">AK812_SmicGene36665</name>
</gene>
<evidence type="ECO:0000313" key="2">
    <source>
        <dbReference type="Proteomes" id="UP000186817"/>
    </source>
</evidence>
<name>A0A1Q9CIA5_SYMMI</name>
<dbReference type="GO" id="GO:0016791">
    <property type="term" value="F:phosphatase activity"/>
    <property type="evidence" value="ECO:0007669"/>
    <property type="project" value="InterPro"/>
</dbReference>
<comment type="caution">
    <text evidence="1">The sequence shown here is derived from an EMBL/GenBank/DDBJ whole genome shotgun (WGS) entry which is preliminary data.</text>
</comment>